<dbReference type="AlphaFoldDB" id="A0A371H877"/>
<feature type="domain" description="Retrotransposon gag" evidence="1">
    <location>
        <begin position="2"/>
        <end position="66"/>
    </location>
</feature>
<dbReference type="Proteomes" id="UP000257109">
    <property type="component" value="Unassembled WGS sequence"/>
</dbReference>
<evidence type="ECO:0000313" key="3">
    <source>
        <dbReference type="Proteomes" id="UP000257109"/>
    </source>
</evidence>
<dbReference type="PANTHER" id="PTHR33223:SF3">
    <property type="match status" value="1"/>
</dbReference>
<sequence>MKCMFLEKFFPASRTTTIKKEICGIRQHFGVTLHEYYERFNKICAICSHHQINEQLLIQYFYEGLTMMDRSMIDTASGRALMDKTSVAARHLISNMARVGQPRMVNEIGAVDNLRLENQLTVLTSLVRQLAVGQHQPSLAARVCGICTSMEHHTDMCPMLQETDSDHPESVGAIGGCQYGKQSYQSRAKSRALCGLAIQICSECTSNSKWLSVAESAIPDSTVPTTTTTENATSRHLTIFRRLDKAVISTKHTIQDLKMQIGQLANTMSHLQSARSSNLPSQTILNPRGNASVVTLRSGRELLQITPQQEPRLTDTDS</sequence>
<accession>A0A371H877</accession>
<comment type="caution">
    <text evidence="2">The sequence shown here is derived from an EMBL/GenBank/DDBJ whole genome shotgun (WGS) entry which is preliminary data.</text>
</comment>
<evidence type="ECO:0000259" key="1">
    <source>
        <dbReference type="Pfam" id="PF03732"/>
    </source>
</evidence>
<dbReference type="OrthoDB" id="694103at2759"/>
<gene>
    <name evidence="2" type="ORF">CR513_18012</name>
</gene>
<keyword evidence="3" id="KW-1185">Reference proteome</keyword>
<organism evidence="2 3">
    <name type="scientific">Mucuna pruriens</name>
    <name type="common">Velvet bean</name>
    <name type="synonym">Dolichos pruriens</name>
    <dbReference type="NCBI Taxonomy" id="157652"/>
    <lineage>
        <taxon>Eukaryota</taxon>
        <taxon>Viridiplantae</taxon>
        <taxon>Streptophyta</taxon>
        <taxon>Embryophyta</taxon>
        <taxon>Tracheophyta</taxon>
        <taxon>Spermatophyta</taxon>
        <taxon>Magnoliopsida</taxon>
        <taxon>eudicotyledons</taxon>
        <taxon>Gunneridae</taxon>
        <taxon>Pentapetalae</taxon>
        <taxon>rosids</taxon>
        <taxon>fabids</taxon>
        <taxon>Fabales</taxon>
        <taxon>Fabaceae</taxon>
        <taxon>Papilionoideae</taxon>
        <taxon>50 kb inversion clade</taxon>
        <taxon>NPAAA clade</taxon>
        <taxon>indigoferoid/millettioid clade</taxon>
        <taxon>Phaseoleae</taxon>
        <taxon>Mucuna</taxon>
    </lineage>
</organism>
<reference evidence="2" key="1">
    <citation type="submission" date="2018-05" db="EMBL/GenBank/DDBJ databases">
        <title>Draft genome of Mucuna pruriens seed.</title>
        <authorList>
            <person name="Nnadi N.E."/>
            <person name="Vos R."/>
            <person name="Hasami M.H."/>
            <person name="Devisetty U.K."/>
            <person name="Aguiy J.C."/>
        </authorList>
    </citation>
    <scope>NUCLEOTIDE SEQUENCE [LARGE SCALE GENOMIC DNA]</scope>
    <source>
        <strain evidence="2">JCA_2017</strain>
    </source>
</reference>
<dbReference type="PANTHER" id="PTHR33223">
    <property type="entry name" value="CCHC-TYPE DOMAIN-CONTAINING PROTEIN"/>
    <property type="match status" value="1"/>
</dbReference>
<name>A0A371H877_MUCPR</name>
<evidence type="ECO:0000313" key="2">
    <source>
        <dbReference type="EMBL" id="RDX99001.1"/>
    </source>
</evidence>
<proteinExistence type="predicted"/>
<dbReference type="EMBL" id="QJKJ01003325">
    <property type="protein sequence ID" value="RDX99001.1"/>
    <property type="molecule type" value="Genomic_DNA"/>
</dbReference>
<protein>
    <recommendedName>
        <fullName evidence="1">Retrotransposon gag domain-containing protein</fullName>
    </recommendedName>
</protein>
<dbReference type="InterPro" id="IPR005162">
    <property type="entry name" value="Retrotrans_gag_dom"/>
</dbReference>
<feature type="non-terminal residue" evidence="2">
    <location>
        <position position="1"/>
    </location>
</feature>
<dbReference type="Pfam" id="PF03732">
    <property type="entry name" value="Retrotrans_gag"/>
    <property type="match status" value="1"/>
</dbReference>